<dbReference type="Proteomes" id="UP001319180">
    <property type="component" value="Unassembled WGS sequence"/>
</dbReference>
<dbReference type="InterPro" id="IPR007353">
    <property type="entry name" value="DUF421"/>
</dbReference>
<evidence type="ECO:0000259" key="1">
    <source>
        <dbReference type="Pfam" id="PF04239"/>
    </source>
</evidence>
<dbReference type="EMBL" id="JAHESC010000001">
    <property type="protein sequence ID" value="MBT1684994.1"/>
    <property type="molecule type" value="Genomic_DNA"/>
</dbReference>
<dbReference type="Pfam" id="PF04239">
    <property type="entry name" value="DUF421"/>
    <property type="match status" value="1"/>
</dbReference>
<dbReference type="AlphaFoldDB" id="A0AAP2GBD2"/>
<sequence length="122" mass="13645">MVCWFESISQDKITTLAVDSVLQLPALARVGIIRERLFAHLRSKGFTHLGQVKRVYFEAGGFFTFVRNEPPRPGLKLIPGIQTLSGAGYSSGCGGILAMWMHARWPHLYQLPERTLGESSDR</sequence>
<proteinExistence type="predicted"/>
<dbReference type="RefSeq" id="WP_254088249.1">
    <property type="nucleotide sequence ID" value="NZ_JAHESC010000001.1"/>
</dbReference>
<protein>
    <recommendedName>
        <fullName evidence="1">YetF C-terminal domain-containing protein</fullName>
    </recommendedName>
</protein>
<dbReference type="Gene3D" id="3.30.240.20">
    <property type="entry name" value="bsu07140 like domains"/>
    <property type="match status" value="1"/>
</dbReference>
<feature type="domain" description="YetF C-terminal" evidence="1">
    <location>
        <begin position="4"/>
        <end position="70"/>
    </location>
</feature>
<keyword evidence="3" id="KW-1185">Reference proteome</keyword>
<comment type="caution">
    <text evidence="2">The sequence shown here is derived from an EMBL/GenBank/DDBJ whole genome shotgun (WGS) entry which is preliminary data.</text>
</comment>
<reference evidence="2 3" key="1">
    <citation type="submission" date="2021-05" db="EMBL/GenBank/DDBJ databases">
        <title>A Polyphasic approach of four new species of the genus Ohtaekwangia: Ohtaekwangia histidinii sp. nov., Ohtaekwangia cretensis sp. nov., Ohtaekwangia indiensis sp. nov., Ohtaekwangia reichenbachii sp. nov. from diverse environment.</title>
        <authorList>
            <person name="Octaviana S."/>
        </authorList>
    </citation>
    <scope>NUCLEOTIDE SEQUENCE [LARGE SCALE GENOMIC DNA]</scope>
    <source>
        <strain evidence="2 3">PWU37</strain>
    </source>
</reference>
<evidence type="ECO:0000313" key="2">
    <source>
        <dbReference type="EMBL" id="MBT1684994.1"/>
    </source>
</evidence>
<accession>A0AAP2GBD2</accession>
<evidence type="ECO:0000313" key="3">
    <source>
        <dbReference type="Proteomes" id="UP001319180"/>
    </source>
</evidence>
<gene>
    <name evidence="2" type="ORF">KK078_00425</name>
</gene>
<organism evidence="2 3">
    <name type="scientific">Dawidia soli</name>
    <dbReference type="NCBI Taxonomy" id="2782352"/>
    <lineage>
        <taxon>Bacteria</taxon>
        <taxon>Pseudomonadati</taxon>
        <taxon>Bacteroidota</taxon>
        <taxon>Cytophagia</taxon>
        <taxon>Cytophagales</taxon>
        <taxon>Chryseotaleaceae</taxon>
        <taxon>Dawidia</taxon>
    </lineage>
</organism>
<dbReference type="InterPro" id="IPR023090">
    <property type="entry name" value="UPF0702_alpha/beta_dom_sf"/>
</dbReference>
<name>A0AAP2GBD2_9BACT</name>